<dbReference type="SMART" id="SM00220">
    <property type="entry name" value="S_TKc"/>
    <property type="match status" value="2"/>
</dbReference>
<keyword evidence="2 6" id="KW-0547">Nucleotide-binding</keyword>
<dbReference type="Pfam" id="PF00069">
    <property type="entry name" value="Pkinase"/>
    <property type="match status" value="2"/>
</dbReference>
<feature type="non-terminal residue" evidence="8">
    <location>
        <position position="1"/>
    </location>
</feature>
<dbReference type="PROSITE" id="PS00107">
    <property type="entry name" value="PROTEIN_KINASE_ATP"/>
    <property type="match status" value="2"/>
</dbReference>
<evidence type="ECO:0000313" key="9">
    <source>
        <dbReference type="Proteomes" id="UP001328107"/>
    </source>
</evidence>
<feature type="domain" description="Protein kinase" evidence="7">
    <location>
        <begin position="61"/>
        <end position="342"/>
    </location>
</feature>
<evidence type="ECO:0000256" key="3">
    <source>
        <dbReference type="ARBA" id="ARBA00022777"/>
    </source>
</evidence>
<dbReference type="Gene3D" id="1.10.510.10">
    <property type="entry name" value="Transferase(Phosphotransferase) domain 1"/>
    <property type="match status" value="2"/>
</dbReference>
<comment type="caution">
    <text evidence="8">The sequence shown here is derived from an EMBL/GenBank/DDBJ whole genome shotgun (WGS) entry which is preliminary data.</text>
</comment>
<proteinExistence type="inferred from homology"/>
<evidence type="ECO:0000256" key="2">
    <source>
        <dbReference type="ARBA" id="ARBA00022741"/>
    </source>
</evidence>
<keyword evidence="4 6" id="KW-0067">ATP-binding</keyword>
<evidence type="ECO:0000256" key="6">
    <source>
        <dbReference type="PROSITE-ProRule" id="PRU10141"/>
    </source>
</evidence>
<dbReference type="InterPro" id="IPR008271">
    <property type="entry name" value="Ser/Thr_kinase_AS"/>
</dbReference>
<comment type="similarity">
    <text evidence="5">Belongs to the protein kinase superfamily. Ser/Thr protein kinase family. GCN2 subfamily.</text>
</comment>
<organism evidence="8 9">
    <name type="scientific">Pristionchus mayeri</name>
    <dbReference type="NCBI Taxonomy" id="1317129"/>
    <lineage>
        <taxon>Eukaryota</taxon>
        <taxon>Metazoa</taxon>
        <taxon>Ecdysozoa</taxon>
        <taxon>Nematoda</taxon>
        <taxon>Chromadorea</taxon>
        <taxon>Rhabditida</taxon>
        <taxon>Rhabditina</taxon>
        <taxon>Diplogasteromorpha</taxon>
        <taxon>Diplogasteroidea</taxon>
        <taxon>Neodiplogasteridae</taxon>
        <taxon>Pristionchus</taxon>
    </lineage>
</organism>
<gene>
    <name evidence="8" type="ORF">PMAYCL1PPCAC_00394</name>
</gene>
<dbReference type="PANTHER" id="PTHR11042:SF91">
    <property type="entry name" value="EUKARYOTIC TRANSLATION INITIATION FACTOR 2-ALPHA KINASE"/>
    <property type="match status" value="1"/>
</dbReference>
<dbReference type="Proteomes" id="UP001328107">
    <property type="component" value="Unassembled WGS sequence"/>
</dbReference>
<dbReference type="GO" id="GO:0005524">
    <property type="term" value="F:ATP binding"/>
    <property type="evidence" value="ECO:0007669"/>
    <property type="project" value="UniProtKB-UniRule"/>
</dbReference>
<dbReference type="SUPFAM" id="SSF56112">
    <property type="entry name" value="Protein kinase-like (PK-like)"/>
    <property type="match status" value="2"/>
</dbReference>
<dbReference type="InterPro" id="IPR000719">
    <property type="entry name" value="Prot_kinase_dom"/>
</dbReference>
<evidence type="ECO:0000256" key="4">
    <source>
        <dbReference type="ARBA" id="ARBA00022840"/>
    </source>
</evidence>
<feature type="domain" description="Protein kinase" evidence="7">
    <location>
        <begin position="353"/>
        <end position="639"/>
    </location>
</feature>
<dbReference type="GO" id="GO:0005737">
    <property type="term" value="C:cytoplasm"/>
    <property type="evidence" value="ECO:0007669"/>
    <property type="project" value="TreeGrafter"/>
</dbReference>
<dbReference type="FunFam" id="1.10.510.10:FF:001020">
    <property type="entry name" value="Transmembrane ion channel"/>
    <property type="match status" value="1"/>
</dbReference>
<dbReference type="GO" id="GO:0004694">
    <property type="term" value="F:eukaryotic translation initiation factor 2alpha kinase activity"/>
    <property type="evidence" value="ECO:0007669"/>
    <property type="project" value="TreeGrafter"/>
</dbReference>
<dbReference type="EMBL" id="BTRK01000001">
    <property type="protein sequence ID" value="GMR30199.1"/>
    <property type="molecule type" value="Genomic_DNA"/>
</dbReference>
<dbReference type="PROSITE" id="PS00108">
    <property type="entry name" value="PROTEIN_KINASE_ST"/>
    <property type="match status" value="1"/>
</dbReference>
<dbReference type="AlphaFoldDB" id="A0AAN5C601"/>
<evidence type="ECO:0000313" key="8">
    <source>
        <dbReference type="EMBL" id="GMR30199.1"/>
    </source>
</evidence>
<keyword evidence="9" id="KW-1185">Reference proteome</keyword>
<feature type="binding site" evidence="6">
    <location>
        <position position="382"/>
    </location>
    <ligand>
        <name>ATP</name>
        <dbReference type="ChEBI" id="CHEBI:30616"/>
    </ligand>
</feature>
<accession>A0AAN5C601</accession>
<keyword evidence="3" id="KW-0418">Kinase</keyword>
<keyword evidence="1" id="KW-0808">Transferase</keyword>
<name>A0AAN5C601_9BILA</name>
<dbReference type="GO" id="GO:0005634">
    <property type="term" value="C:nucleus"/>
    <property type="evidence" value="ECO:0007669"/>
    <property type="project" value="TreeGrafter"/>
</dbReference>
<protein>
    <recommendedName>
        <fullName evidence="7">Protein kinase domain-containing protein</fullName>
    </recommendedName>
</protein>
<reference evidence="9" key="1">
    <citation type="submission" date="2022-10" db="EMBL/GenBank/DDBJ databases">
        <title>Genome assembly of Pristionchus species.</title>
        <authorList>
            <person name="Yoshida K."/>
            <person name="Sommer R.J."/>
        </authorList>
    </citation>
    <scope>NUCLEOTIDE SEQUENCE [LARGE SCALE GENOMIC DNA]</scope>
    <source>
        <strain evidence="9">RS5460</strain>
    </source>
</reference>
<dbReference type="FunFam" id="3.30.200.20:FF:000706">
    <property type="entry name" value="Protein kinase"/>
    <property type="match status" value="1"/>
</dbReference>
<dbReference type="InterPro" id="IPR011009">
    <property type="entry name" value="Kinase-like_dom_sf"/>
</dbReference>
<dbReference type="PROSITE" id="PS50011">
    <property type="entry name" value="PROTEIN_KINASE_DOM"/>
    <property type="match status" value="2"/>
</dbReference>
<dbReference type="InterPro" id="IPR050339">
    <property type="entry name" value="CC_SR_Kinase"/>
</dbReference>
<evidence type="ECO:0000256" key="1">
    <source>
        <dbReference type="ARBA" id="ARBA00022679"/>
    </source>
</evidence>
<evidence type="ECO:0000259" key="7">
    <source>
        <dbReference type="PROSITE" id="PS50011"/>
    </source>
</evidence>
<dbReference type="PANTHER" id="PTHR11042">
    <property type="entry name" value="EUKARYOTIC TRANSLATION INITIATION FACTOR 2-ALPHA KINASE EIF2-ALPHA KINASE -RELATED"/>
    <property type="match status" value="1"/>
</dbReference>
<feature type="binding site" evidence="6">
    <location>
        <position position="90"/>
    </location>
    <ligand>
        <name>ATP</name>
        <dbReference type="ChEBI" id="CHEBI:30616"/>
    </ligand>
</feature>
<sequence length="658" mass="76811">YDYLCLLILESIYTLHRSLQLFRTWMATFFSGGRPRVNPFTELSKNFDGKNDFKSEFLTKFRPIRILGQGCFASVIEAEFNMIKKSYAVKRIPLRSDYVRDDRMKEVNALALLDHPGIARFHNAWTENPPPGWQLYSDRKMLDEMDEWKRKTIRLNYHEESSFLYIQMEVISKLIKMHQVIQLFERGTLADWLANQANNNRDVTRMKSWFRQIVSAVAYIHANGFVHRKIKTRNVYFYSPDTLKISGLVAAEQFELRDGHEAFFIPVLTSKMDIFAMGLVLIEMLIAISSNTAEQEFFNIRRGIRTELFSEQSDEGKFVAWLTNVEYTQRPTCREILDHPFLGGYTSRFFVEFTVTKLLGAGGFGCVFRATNKSDRAEYAVKRIPENKSDVEHALNEVRQLAALDHEGIVRYNHHWIEEPPKGWQHKTDHELLERMESSRRTLNDYEIDSVFIYIQMKLYKKSLTDWLKENQTASSRSLPQIKSWFKQIVEAVRYLHINGIIHSDLKPCNILLDKNDEPKLCDFGLAKERKVENGQELTISRSSVFTQLYSSPEQSGWFTQFSSKTDVFALGLILTELCVVMDYSTFIQRSQIFDSYRQGRPNRSIFKDAETAKFVARLAAYNSKHRPTCEQILSDPFLGGRGKSNNLIQRIMMYWFS</sequence>
<evidence type="ECO:0000256" key="5">
    <source>
        <dbReference type="ARBA" id="ARBA00037982"/>
    </source>
</evidence>
<dbReference type="InterPro" id="IPR017441">
    <property type="entry name" value="Protein_kinase_ATP_BS"/>
</dbReference>
<dbReference type="Gene3D" id="3.30.200.20">
    <property type="entry name" value="Phosphorylase Kinase, domain 1"/>
    <property type="match status" value="2"/>
</dbReference>